<accession>A0ACC1MX63</accession>
<sequence>MNPFEIPLGPDGHPIHGMPRYPPRNGSENIIQPTDVRLLPSWPPVGQESLQLEPTSPPVKMEDGAANDASPFSAPEALTGDNTIHNINHLAQQQLDYAADPEPSIPTPFVFGQVNNGLRGFNFQPGRLPSTRDPLHLSSLLNFDNTYIVDGNADIFHGHWRPLQRNNGRLLAPNASAATQTGFTYPFPECQSLSSNSNDDSNSANEIAPAVAPAGFATQQQQHPVLFPRPMFVFSANNSTTTTTTNTPTRVLAVRPLRRRPLEASAAAAGAIPPTSNNTYYYQNYHNNNNYLPDGIREEARYHLTAAGTSHRELYLASTETEPLPIPSPAGNAVDMRVLLDALQLYPCLGLDGMSYCDSRDEDDDDAEAG</sequence>
<reference evidence="1" key="1">
    <citation type="submission" date="2022-08" db="EMBL/GenBank/DDBJ databases">
        <title>Genome Sequence of Lecanicillium fungicola.</title>
        <authorList>
            <person name="Buettner E."/>
        </authorList>
    </citation>
    <scope>NUCLEOTIDE SEQUENCE</scope>
    <source>
        <strain evidence="1">Babe33</strain>
    </source>
</reference>
<dbReference type="Proteomes" id="UP001143910">
    <property type="component" value="Unassembled WGS sequence"/>
</dbReference>
<evidence type="ECO:0000313" key="1">
    <source>
        <dbReference type="EMBL" id="KAJ2971108.1"/>
    </source>
</evidence>
<organism evidence="1 2">
    <name type="scientific">Zarea fungicola</name>
    <dbReference type="NCBI Taxonomy" id="93591"/>
    <lineage>
        <taxon>Eukaryota</taxon>
        <taxon>Fungi</taxon>
        <taxon>Dikarya</taxon>
        <taxon>Ascomycota</taxon>
        <taxon>Pezizomycotina</taxon>
        <taxon>Sordariomycetes</taxon>
        <taxon>Hypocreomycetidae</taxon>
        <taxon>Hypocreales</taxon>
        <taxon>Cordycipitaceae</taxon>
        <taxon>Zarea</taxon>
    </lineage>
</organism>
<keyword evidence="2" id="KW-1185">Reference proteome</keyword>
<comment type="caution">
    <text evidence="1">The sequence shown here is derived from an EMBL/GenBank/DDBJ whole genome shotgun (WGS) entry which is preliminary data.</text>
</comment>
<name>A0ACC1MX63_9HYPO</name>
<gene>
    <name evidence="1" type="ORF">NQ176_g7854</name>
</gene>
<proteinExistence type="predicted"/>
<protein>
    <submittedName>
        <fullName evidence="1">Uncharacterized protein</fullName>
    </submittedName>
</protein>
<evidence type="ECO:0000313" key="2">
    <source>
        <dbReference type="Proteomes" id="UP001143910"/>
    </source>
</evidence>
<dbReference type="EMBL" id="JANJQO010001405">
    <property type="protein sequence ID" value="KAJ2971108.1"/>
    <property type="molecule type" value="Genomic_DNA"/>
</dbReference>